<keyword evidence="7 8" id="KW-0472">Membrane</keyword>
<evidence type="ECO:0000313" key="11">
    <source>
        <dbReference type="Proteomes" id="UP000515928"/>
    </source>
</evidence>
<dbReference type="InterPro" id="IPR025720">
    <property type="entry name" value="RibU"/>
</dbReference>
<dbReference type="PANTHER" id="PTHR38438">
    <property type="entry name" value="RIBOFLAVIN TRANSPORTER RIBU"/>
    <property type="match status" value="1"/>
</dbReference>
<evidence type="ECO:0000313" key="10">
    <source>
        <dbReference type="EMBL" id="QNN60423.1"/>
    </source>
</evidence>
<dbReference type="EMBL" id="CP060715">
    <property type="protein sequence ID" value="QNN60423.1"/>
    <property type="molecule type" value="Genomic_DNA"/>
</dbReference>
<keyword evidence="3 8" id="KW-0813">Transport</keyword>
<keyword evidence="6 9" id="KW-1133">Transmembrane helix</keyword>
<evidence type="ECO:0000256" key="2">
    <source>
        <dbReference type="ARBA" id="ARBA00005540"/>
    </source>
</evidence>
<dbReference type="RefSeq" id="WP_187533552.1">
    <property type="nucleotide sequence ID" value="NZ_CP060715.1"/>
</dbReference>
<dbReference type="Proteomes" id="UP000515928">
    <property type="component" value="Chromosome"/>
</dbReference>
<dbReference type="AlphaFoldDB" id="A0A7G9RXU8"/>
<evidence type="ECO:0000256" key="3">
    <source>
        <dbReference type="ARBA" id="ARBA00022448"/>
    </source>
</evidence>
<evidence type="ECO:0000256" key="4">
    <source>
        <dbReference type="ARBA" id="ARBA00022475"/>
    </source>
</evidence>
<evidence type="ECO:0000256" key="6">
    <source>
        <dbReference type="ARBA" id="ARBA00022989"/>
    </source>
</evidence>
<feature type="transmembrane region" description="Helical" evidence="9">
    <location>
        <begin position="12"/>
        <end position="31"/>
    </location>
</feature>
<dbReference type="PIRSF" id="PIRSF037778">
    <property type="entry name" value="UCP037778_transp_RibU"/>
    <property type="match status" value="1"/>
</dbReference>
<comment type="similarity">
    <text evidence="2 8">Belongs to the prokaryotic riboflavin transporter (P-RFT) (TC 2.A.87) family.</text>
</comment>
<name>A0A7G9RXU8_9FIRM</name>
<dbReference type="GO" id="GO:0005886">
    <property type="term" value="C:plasma membrane"/>
    <property type="evidence" value="ECO:0007669"/>
    <property type="project" value="UniProtKB-SubCell"/>
</dbReference>
<proteinExistence type="inferred from homology"/>
<feature type="transmembrane region" description="Helical" evidence="9">
    <location>
        <begin position="140"/>
        <end position="166"/>
    </location>
</feature>
<sequence>MMKNNKTRKMVYIAFLSAMSAVLFMFEFPIMPPLQMDLSDLPVIIATVTMGWIPGICVALLKNLLHIIFISKNPMIAGEIANFLYAVCILAPFAIYKPQLKHGFNKIVFAAISVVLAAVVMNVLNYYITFPLFHLSKNGAWEILFATYFPFNLVKGGILFALYYLIEPYLHRIKL</sequence>
<dbReference type="InterPro" id="IPR024529">
    <property type="entry name" value="ECF_trnsprt_substrate-spec"/>
</dbReference>
<dbReference type="GO" id="GO:0032217">
    <property type="term" value="F:riboflavin transmembrane transporter activity"/>
    <property type="evidence" value="ECO:0007669"/>
    <property type="project" value="UniProtKB-UniRule"/>
</dbReference>
<gene>
    <name evidence="10" type="ORF">H9L01_08600</name>
</gene>
<dbReference type="Gene3D" id="1.10.1760.20">
    <property type="match status" value="1"/>
</dbReference>
<dbReference type="Pfam" id="PF12822">
    <property type="entry name" value="ECF_trnsprt"/>
    <property type="match status" value="1"/>
</dbReference>
<evidence type="ECO:0000256" key="1">
    <source>
        <dbReference type="ARBA" id="ARBA00004651"/>
    </source>
</evidence>
<protein>
    <recommendedName>
        <fullName evidence="8">Riboflavin transporter</fullName>
    </recommendedName>
</protein>
<accession>A0A7G9RXU8</accession>
<dbReference type="KEGG" id="eio:H9L01_08600"/>
<comment type="subcellular location">
    <subcellularLocation>
        <location evidence="1">Cell membrane</location>
        <topology evidence="1">Multi-pass membrane protein</topology>
    </subcellularLocation>
</comment>
<dbReference type="PANTHER" id="PTHR38438:SF1">
    <property type="entry name" value="RIBOFLAVIN TRANSPORTER RIBU"/>
    <property type="match status" value="1"/>
</dbReference>
<evidence type="ECO:0000256" key="5">
    <source>
        <dbReference type="ARBA" id="ARBA00022692"/>
    </source>
</evidence>
<evidence type="ECO:0000256" key="8">
    <source>
        <dbReference type="PIRNR" id="PIRNR037778"/>
    </source>
</evidence>
<keyword evidence="11" id="KW-1185">Reference proteome</keyword>
<comment type="function">
    <text evidence="8">Probably a riboflavin-binding protein that interacts with the energy-coupling factor (ECF) ABC-transporter complex.</text>
</comment>
<reference evidence="10 11" key="1">
    <citation type="submission" date="2020-08" db="EMBL/GenBank/DDBJ databases">
        <title>Genome sequence of Erysipelothrix inopinata DSM 15511T.</title>
        <authorList>
            <person name="Hyun D.-W."/>
            <person name="Bae J.-W."/>
        </authorList>
    </citation>
    <scope>NUCLEOTIDE SEQUENCE [LARGE SCALE GENOMIC DNA]</scope>
    <source>
        <strain evidence="10 11">DSM 15511</strain>
    </source>
</reference>
<feature type="transmembrane region" description="Helical" evidence="9">
    <location>
        <begin position="43"/>
        <end position="64"/>
    </location>
</feature>
<feature type="transmembrane region" description="Helical" evidence="9">
    <location>
        <begin position="107"/>
        <end position="128"/>
    </location>
</feature>
<evidence type="ECO:0000256" key="7">
    <source>
        <dbReference type="ARBA" id="ARBA00023136"/>
    </source>
</evidence>
<evidence type="ECO:0000256" key="9">
    <source>
        <dbReference type="SAM" id="Phobius"/>
    </source>
</evidence>
<keyword evidence="4 8" id="KW-1003">Cell membrane</keyword>
<organism evidence="10 11">
    <name type="scientific">Erysipelothrix inopinata</name>
    <dbReference type="NCBI Taxonomy" id="225084"/>
    <lineage>
        <taxon>Bacteria</taxon>
        <taxon>Bacillati</taxon>
        <taxon>Bacillota</taxon>
        <taxon>Erysipelotrichia</taxon>
        <taxon>Erysipelotrichales</taxon>
        <taxon>Erysipelotrichaceae</taxon>
        <taxon>Erysipelothrix</taxon>
    </lineage>
</organism>
<keyword evidence="5 9" id="KW-0812">Transmembrane</keyword>